<dbReference type="EMBL" id="JAACXV010000179">
    <property type="protein sequence ID" value="KAF7282313.1"/>
    <property type="molecule type" value="Genomic_DNA"/>
</dbReference>
<proteinExistence type="predicted"/>
<gene>
    <name evidence="2" type="ORF">GWI33_002887</name>
</gene>
<keyword evidence="3" id="KW-1185">Reference proteome</keyword>
<name>A0A834MG60_RHYFE</name>
<protein>
    <submittedName>
        <fullName evidence="2">Uncharacterized protein</fullName>
    </submittedName>
</protein>
<reference evidence="2" key="1">
    <citation type="submission" date="2020-08" db="EMBL/GenBank/DDBJ databases">
        <title>Genome sequencing and assembly of the red palm weevil Rhynchophorus ferrugineus.</title>
        <authorList>
            <person name="Dias G.B."/>
            <person name="Bergman C.M."/>
            <person name="Manee M."/>
        </authorList>
    </citation>
    <scope>NUCLEOTIDE SEQUENCE</scope>
    <source>
        <strain evidence="2">AA-2017</strain>
        <tissue evidence="2">Whole larva</tissue>
    </source>
</reference>
<feature type="region of interest" description="Disordered" evidence="1">
    <location>
        <begin position="30"/>
        <end position="55"/>
    </location>
</feature>
<dbReference type="Proteomes" id="UP000625711">
    <property type="component" value="Unassembled WGS sequence"/>
</dbReference>
<dbReference type="AlphaFoldDB" id="A0A834MG60"/>
<evidence type="ECO:0000313" key="2">
    <source>
        <dbReference type="EMBL" id="KAF7282313.1"/>
    </source>
</evidence>
<organism evidence="2 3">
    <name type="scientific">Rhynchophorus ferrugineus</name>
    <name type="common">Red palm weevil</name>
    <name type="synonym">Curculio ferrugineus</name>
    <dbReference type="NCBI Taxonomy" id="354439"/>
    <lineage>
        <taxon>Eukaryota</taxon>
        <taxon>Metazoa</taxon>
        <taxon>Ecdysozoa</taxon>
        <taxon>Arthropoda</taxon>
        <taxon>Hexapoda</taxon>
        <taxon>Insecta</taxon>
        <taxon>Pterygota</taxon>
        <taxon>Neoptera</taxon>
        <taxon>Endopterygota</taxon>
        <taxon>Coleoptera</taxon>
        <taxon>Polyphaga</taxon>
        <taxon>Cucujiformia</taxon>
        <taxon>Curculionidae</taxon>
        <taxon>Dryophthorinae</taxon>
        <taxon>Rhynchophorus</taxon>
    </lineage>
</organism>
<accession>A0A834MG60</accession>
<feature type="compositionally biased region" description="Polar residues" evidence="1">
    <location>
        <begin position="30"/>
        <end position="41"/>
    </location>
</feature>
<evidence type="ECO:0000313" key="3">
    <source>
        <dbReference type="Proteomes" id="UP000625711"/>
    </source>
</evidence>
<evidence type="ECO:0000256" key="1">
    <source>
        <dbReference type="SAM" id="MobiDB-lite"/>
    </source>
</evidence>
<sequence>MFECHGSGTEEKGQRERGKNAFNLIISSTGTFASNPPSAAQTPEVLQGSGGRLRPAHPRIELRRPVRKTDPQVGFKIAQFRGWMGAAPAGDYGAGRRIGGSGDKYIAERSTSIKRWQRHARIPDTYRVAAACTSSSDRPTDRNSNELWTGEAVSCLGFNSISSSSARRSPVTR</sequence>
<comment type="caution">
    <text evidence="2">The sequence shown here is derived from an EMBL/GenBank/DDBJ whole genome shotgun (WGS) entry which is preliminary data.</text>
</comment>